<feature type="transmembrane region" description="Helical" evidence="6">
    <location>
        <begin position="251"/>
        <end position="272"/>
    </location>
</feature>
<proteinExistence type="predicted"/>
<sequence>MPTMVEPPGRIAGYACDMRVLLGSFWRSVAYCLHPRVIALSLLPLVLMVAGAFALGYWFWDRAVDAVLAWLETWSLIEFVLGWLDSVGLGALRTVVAPLLVLVMATPLIVVLALLLVAFFMTPAMVDLVAQRRFPDLQRRRGGGVLGSVGWSLWSTVLAVLMLVVSLPFWLIPPLVLVLPPLIWGWLTYRVFAYDALAEHASVDERRTLMARHRVPLLVMGVIAGLISAAPSVLWASGAMFIALAPLLVPLAIWIYALVFAFASLWYAHYLLQALDELRREAATPPVPPGSSAPTVSAAHPVPADRIVDVEARPLPSPPAS</sequence>
<evidence type="ECO:0000256" key="6">
    <source>
        <dbReference type="SAM" id="Phobius"/>
    </source>
</evidence>
<accession>A0A554XLK7</accession>
<name>A0A554XLK7_9BURK</name>
<protein>
    <submittedName>
        <fullName evidence="7">Etoposide-induced protein 2.4 (EI24)</fullName>
    </submittedName>
</protein>
<feature type="transmembrane region" description="Helical" evidence="6">
    <location>
        <begin position="142"/>
        <end position="165"/>
    </location>
</feature>
<dbReference type="AlphaFoldDB" id="A0A554XLK7"/>
<feature type="transmembrane region" description="Helical" evidence="6">
    <location>
        <begin position="171"/>
        <end position="194"/>
    </location>
</feature>
<feature type="transmembrane region" description="Helical" evidence="6">
    <location>
        <begin position="215"/>
        <end position="245"/>
    </location>
</feature>
<feature type="region of interest" description="Disordered" evidence="5">
    <location>
        <begin position="283"/>
        <end position="302"/>
    </location>
</feature>
<evidence type="ECO:0000256" key="4">
    <source>
        <dbReference type="ARBA" id="ARBA00023136"/>
    </source>
</evidence>
<reference evidence="7 8" key="1">
    <citation type="submission" date="2019-07" db="EMBL/GenBank/DDBJ databases">
        <title>Tepidimonas fonticaldi AT-A2 draft genome.</title>
        <authorList>
            <person name="Da Costa M.S."/>
            <person name="Froufe H.J.C."/>
            <person name="Egas C."/>
            <person name="Albuquerque L."/>
        </authorList>
    </citation>
    <scope>NUCLEOTIDE SEQUENCE [LARGE SCALE GENOMIC DNA]</scope>
    <source>
        <strain evidence="7 8">AT-A2</strain>
    </source>
</reference>
<evidence type="ECO:0000256" key="2">
    <source>
        <dbReference type="ARBA" id="ARBA00022692"/>
    </source>
</evidence>
<dbReference type="Pfam" id="PF07264">
    <property type="entry name" value="EI24"/>
    <property type="match status" value="1"/>
</dbReference>
<evidence type="ECO:0000256" key="5">
    <source>
        <dbReference type="SAM" id="MobiDB-lite"/>
    </source>
</evidence>
<dbReference type="EMBL" id="VJOO01000016">
    <property type="protein sequence ID" value="TSE36699.1"/>
    <property type="molecule type" value="Genomic_DNA"/>
</dbReference>
<feature type="transmembrane region" description="Helical" evidence="6">
    <location>
        <begin position="37"/>
        <end position="60"/>
    </location>
</feature>
<gene>
    <name evidence="7" type="ORF">Tfont_01775</name>
</gene>
<comment type="caution">
    <text evidence="7">The sequence shown here is derived from an EMBL/GenBank/DDBJ whole genome shotgun (WGS) entry which is preliminary data.</text>
</comment>
<comment type="subcellular location">
    <subcellularLocation>
        <location evidence="1">Membrane</location>
        <topology evidence="1">Multi-pass membrane protein</topology>
    </subcellularLocation>
</comment>
<feature type="transmembrane region" description="Helical" evidence="6">
    <location>
        <begin position="67"/>
        <end position="84"/>
    </location>
</feature>
<keyword evidence="4 6" id="KW-0472">Membrane</keyword>
<evidence type="ECO:0000313" key="8">
    <source>
        <dbReference type="Proteomes" id="UP000316388"/>
    </source>
</evidence>
<keyword evidence="3 6" id="KW-1133">Transmembrane helix</keyword>
<organism evidence="7 8">
    <name type="scientific">Tepidimonas fonticaldi</name>
    <dbReference type="NCBI Taxonomy" id="1101373"/>
    <lineage>
        <taxon>Bacteria</taxon>
        <taxon>Pseudomonadati</taxon>
        <taxon>Pseudomonadota</taxon>
        <taxon>Betaproteobacteria</taxon>
        <taxon>Burkholderiales</taxon>
        <taxon>Tepidimonas</taxon>
    </lineage>
</organism>
<feature type="transmembrane region" description="Helical" evidence="6">
    <location>
        <begin position="96"/>
        <end position="121"/>
    </location>
</feature>
<dbReference type="InterPro" id="IPR059112">
    <property type="entry name" value="CysZ/EI24"/>
</dbReference>
<dbReference type="Proteomes" id="UP000316388">
    <property type="component" value="Unassembled WGS sequence"/>
</dbReference>
<evidence type="ECO:0000313" key="7">
    <source>
        <dbReference type="EMBL" id="TSE36699.1"/>
    </source>
</evidence>
<keyword evidence="2 6" id="KW-0812">Transmembrane</keyword>
<evidence type="ECO:0000256" key="1">
    <source>
        <dbReference type="ARBA" id="ARBA00004141"/>
    </source>
</evidence>
<evidence type="ECO:0000256" key="3">
    <source>
        <dbReference type="ARBA" id="ARBA00022989"/>
    </source>
</evidence>